<keyword evidence="4 6" id="KW-0378">Hydrolase</keyword>
<dbReference type="PANTHER" id="PTHR34137">
    <property type="entry name" value="EXODEOXYRIBONUCLEASE 7 SMALL SUBUNIT"/>
    <property type="match status" value="1"/>
</dbReference>
<dbReference type="HAMAP" id="MF_00337">
    <property type="entry name" value="Exonuc_7_S"/>
    <property type="match status" value="1"/>
</dbReference>
<dbReference type="EC" id="3.1.11.6" evidence="6"/>
<evidence type="ECO:0000256" key="5">
    <source>
        <dbReference type="ARBA" id="ARBA00022839"/>
    </source>
</evidence>
<keyword evidence="2 6" id="KW-0963">Cytoplasm</keyword>
<comment type="subcellular location">
    <subcellularLocation>
        <location evidence="6">Cytoplasm</location>
    </subcellularLocation>
</comment>
<evidence type="ECO:0000256" key="1">
    <source>
        <dbReference type="ARBA" id="ARBA00009998"/>
    </source>
</evidence>
<dbReference type="Pfam" id="PF02609">
    <property type="entry name" value="Exonuc_VII_S"/>
    <property type="match status" value="1"/>
</dbReference>
<keyword evidence="7" id="KW-0175">Coiled coil</keyword>
<organism evidence="8 9">
    <name type="scientific">Xylocopilactobacillus apicola</name>
    <dbReference type="NCBI Taxonomy" id="2932184"/>
    <lineage>
        <taxon>Bacteria</taxon>
        <taxon>Bacillati</taxon>
        <taxon>Bacillota</taxon>
        <taxon>Bacilli</taxon>
        <taxon>Lactobacillales</taxon>
        <taxon>Lactobacillaceae</taxon>
        <taxon>Xylocopilactobacillus</taxon>
    </lineage>
</organism>
<dbReference type="Proteomes" id="UP001321861">
    <property type="component" value="Chromosome"/>
</dbReference>
<dbReference type="SUPFAM" id="SSF116842">
    <property type="entry name" value="XseB-like"/>
    <property type="match status" value="1"/>
</dbReference>
<evidence type="ECO:0000256" key="3">
    <source>
        <dbReference type="ARBA" id="ARBA00022722"/>
    </source>
</evidence>
<keyword evidence="3 6" id="KW-0540">Nuclease</keyword>
<comment type="function">
    <text evidence="6">Bidirectionally degrades single-stranded DNA into large acid-insoluble oligonucleotides, which are then degraded further into small acid-soluble oligonucleotides.</text>
</comment>
<evidence type="ECO:0000313" key="9">
    <source>
        <dbReference type="Proteomes" id="UP001321861"/>
    </source>
</evidence>
<dbReference type="Gene3D" id="1.10.287.1040">
    <property type="entry name" value="Exonuclease VII, small subunit"/>
    <property type="match status" value="1"/>
</dbReference>
<dbReference type="NCBIfam" id="NF002138">
    <property type="entry name" value="PRK00977.1-2"/>
    <property type="match status" value="1"/>
</dbReference>
<keyword evidence="9" id="KW-1185">Reference proteome</keyword>
<reference evidence="8 9" key="1">
    <citation type="journal article" date="2023" name="Microbiol. Spectr.">
        <title>Symbiosis of Carpenter Bees with Uncharacterized Lactic Acid Bacteria Showing NAD Auxotrophy.</title>
        <authorList>
            <person name="Kawasaki S."/>
            <person name="Ozawa K."/>
            <person name="Mori T."/>
            <person name="Yamamoto A."/>
            <person name="Ito M."/>
            <person name="Ohkuma M."/>
            <person name="Sakamoto M."/>
            <person name="Matsutani M."/>
        </authorList>
    </citation>
    <scope>NUCLEOTIDE SEQUENCE [LARGE SCALE GENOMIC DNA]</scope>
    <source>
        <strain evidence="8 9">XA3</strain>
    </source>
</reference>
<comment type="catalytic activity">
    <reaction evidence="6">
        <text>Exonucleolytic cleavage in either 5'- to 3'- or 3'- to 5'-direction to yield nucleoside 5'-phosphates.</text>
        <dbReference type="EC" id="3.1.11.6"/>
    </reaction>
</comment>
<dbReference type="EMBL" id="AP026802">
    <property type="protein sequence ID" value="BDR58147.1"/>
    <property type="molecule type" value="Genomic_DNA"/>
</dbReference>
<dbReference type="GO" id="GO:0009318">
    <property type="term" value="C:exodeoxyribonuclease VII complex"/>
    <property type="evidence" value="ECO:0007669"/>
    <property type="project" value="UniProtKB-UniRule"/>
</dbReference>
<protein>
    <recommendedName>
        <fullName evidence="6">Exodeoxyribonuclease 7 small subunit</fullName>
        <ecNumber evidence="6">3.1.11.6</ecNumber>
    </recommendedName>
    <alternativeName>
        <fullName evidence="6">Exodeoxyribonuclease VII small subunit</fullName>
        <shortName evidence="6">Exonuclease VII small subunit</shortName>
    </alternativeName>
</protein>
<keyword evidence="5 6" id="KW-0269">Exonuclease</keyword>
<gene>
    <name evidence="6 8" type="primary">xseB</name>
    <name evidence="8" type="ORF">XA3_05880</name>
</gene>
<dbReference type="PANTHER" id="PTHR34137:SF1">
    <property type="entry name" value="EXODEOXYRIBONUCLEASE 7 SMALL SUBUNIT"/>
    <property type="match status" value="1"/>
</dbReference>
<dbReference type="InterPro" id="IPR037004">
    <property type="entry name" value="Exonuc_VII_ssu_sf"/>
</dbReference>
<dbReference type="AlphaFoldDB" id="A0AAU9CVX7"/>
<sequence>MVTKKTAEENLSFEEQMQKLEEIVKQLEAGNLPLQESIDQFKQGVELSKKMEKTLSEAQKSIASIIDEKGELKDFAEQTDDEGVN</sequence>
<proteinExistence type="inferred from homology"/>
<evidence type="ECO:0000256" key="2">
    <source>
        <dbReference type="ARBA" id="ARBA00022490"/>
    </source>
</evidence>
<dbReference type="RefSeq" id="WP_317636065.1">
    <property type="nucleotide sequence ID" value="NZ_AP026802.1"/>
</dbReference>
<dbReference type="NCBIfam" id="TIGR01280">
    <property type="entry name" value="xseB"/>
    <property type="match status" value="1"/>
</dbReference>
<dbReference type="KEGG" id="xap:XA3_05880"/>
<accession>A0AAU9CVX7</accession>
<dbReference type="GO" id="GO:0008855">
    <property type="term" value="F:exodeoxyribonuclease VII activity"/>
    <property type="evidence" value="ECO:0007669"/>
    <property type="project" value="UniProtKB-UniRule"/>
</dbReference>
<evidence type="ECO:0000256" key="7">
    <source>
        <dbReference type="SAM" id="Coils"/>
    </source>
</evidence>
<name>A0AAU9CVX7_9LACO</name>
<comment type="similarity">
    <text evidence="1 6">Belongs to the XseB family.</text>
</comment>
<evidence type="ECO:0000313" key="8">
    <source>
        <dbReference type="EMBL" id="BDR58147.1"/>
    </source>
</evidence>
<dbReference type="InterPro" id="IPR003761">
    <property type="entry name" value="Exonuc_VII_S"/>
</dbReference>
<feature type="coiled-coil region" evidence="7">
    <location>
        <begin position="10"/>
        <end position="68"/>
    </location>
</feature>
<dbReference type="GO" id="GO:0006308">
    <property type="term" value="P:DNA catabolic process"/>
    <property type="evidence" value="ECO:0007669"/>
    <property type="project" value="UniProtKB-UniRule"/>
</dbReference>
<dbReference type="PIRSF" id="PIRSF006488">
    <property type="entry name" value="Exonuc_VII_S"/>
    <property type="match status" value="1"/>
</dbReference>
<dbReference type="GO" id="GO:0005829">
    <property type="term" value="C:cytosol"/>
    <property type="evidence" value="ECO:0007669"/>
    <property type="project" value="TreeGrafter"/>
</dbReference>
<comment type="subunit">
    <text evidence="6">Heterooligomer composed of large and small subunits.</text>
</comment>
<evidence type="ECO:0000256" key="4">
    <source>
        <dbReference type="ARBA" id="ARBA00022801"/>
    </source>
</evidence>
<evidence type="ECO:0000256" key="6">
    <source>
        <dbReference type="HAMAP-Rule" id="MF_00337"/>
    </source>
</evidence>